<dbReference type="Pfam" id="PF04306">
    <property type="entry name" value="DUF456"/>
    <property type="match status" value="1"/>
</dbReference>
<feature type="transmembrane region" description="Helical" evidence="1">
    <location>
        <begin position="98"/>
        <end position="121"/>
    </location>
</feature>
<proteinExistence type="predicted"/>
<protein>
    <recommendedName>
        <fullName evidence="4">DUF456 domain-containing protein</fullName>
    </recommendedName>
</protein>
<dbReference type="Proteomes" id="UP000032309">
    <property type="component" value="Unassembled WGS sequence"/>
</dbReference>
<accession>A0ABQ0JXQ6</accession>
<feature type="transmembrane region" description="Helical" evidence="1">
    <location>
        <begin position="133"/>
        <end position="159"/>
    </location>
</feature>
<sequence>MGVWEIILFTVSLIIMLVGMAGIVAPIIPSIPLIWLGAFFYAIFTHFEKITWMVLLVFALLTVFSIVFENLGNVYGAKRFGATKWGLVGSVVGTGAGFYMGGPIGLILGPIVGTIIFEIVGGKGYKGALKSGLGNFVGFLGGSVIKTLTGLAMISIFIWKVFG</sequence>
<keyword evidence="1" id="KW-0812">Transmembrane</keyword>
<reference evidence="3" key="1">
    <citation type="journal article" date="2015" name="Genome Announc.">
        <title>Draft Genome Sequence of an Anaerobic Ammonium-Oxidizing Bacterium, "Candidatus Brocadia sinica".</title>
        <authorList>
            <person name="Oshiki M."/>
            <person name="Shinyako-Hata K."/>
            <person name="Satoh H."/>
            <person name="Okabe S."/>
        </authorList>
    </citation>
    <scope>NUCLEOTIDE SEQUENCE [LARGE SCALE GENOMIC DNA]</scope>
    <source>
        <strain evidence="3">JPN1</strain>
    </source>
</reference>
<evidence type="ECO:0008006" key="4">
    <source>
        <dbReference type="Google" id="ProtNLM"/>
    </source>
</evidence>
<dbReference type="RefSeq" id="WP_052563523.1">
    <property type="nucleotide sequence ID" value="NZ_BAFN01000001.1"/>
</dbReference>
<comment type="caution">
    <text evidence="2">The sequence shown here is derived from an EMBL/GenBank/DDBJ whole genome shotgun (WGS) entry which is preliminary data.</text>
</comment>
<evidence type="ECO:0000256" key="1">
    <source>
        <dbReference type="SAM" id="Phobius"/>
    </source>
</evidence>
<evidence type="ECO:0000313" key="2">
    <source>
        <dbReference type="EMBL" id="GAN33483.1"/>
    </source>
</evidence>
<evidence type="ECO:0000313" key="3">
    <source>
        <dbReference type="Proteomes" id="UP000032309"/>
    </source>
</evidence>
<organism evidence="2 3">
    <name type="scientific">Candidatus Brocadia sinica JPN1</name>
    <dbReference type="NCBI Taxonomy" id="1197129"/>
    <lineage>
        <taxon>Bacteria</taxon>
        <taxon>Pseudomonadati</taxon>
        <taxon>Planctomycetota</taxon>
        <taxon>Candidatus Brocadiia</taxon>
        <taxon>Candidatus Brocadiales</taxon>
        <taxon>Candidatus Brocadiaceae</taxon>
        <taxon>Candidatus Brocadia</taxon>
    </lineage>
</organism>
<keyword evidence="3" id="KW-1185">Reference proteome</keyword>
<keyword evidence="1" id="KW-1133">Transmembrane helix</keyword>
<gene>
    <name evidence="2" type="ORF">BROSI_A2008</name>
</gene>
<name>A0ABQ0JXQ6_9BACT</name>
<feature type="transmembrane region" description="Helical" evidence="1">
    <location>
        <begin position="6"/>
        <end position="38"/>
    </location>
</feature>
<keyword evidence="1" id="KW-0472">Membrane</keyword>
<dbReference type="InterPro" id="IPR007403">
    <property type="entry name" value="DUF456"/>
</dbReference>
<dbReference type="EMBL" id="BAFN01000001">
    <property type="protein sequence ID" value="GAN33483.1"/>
    <property type="molecule type" value="Genomic_DNA"/>
</dbReference>
<feature type="transmembrane region" description="Helical" evidence="1">
    <location>
        <begin position="50"/>
        <end position="68"/>
    </location>
</feature>
<dbReference type="PANTHER" id="PTHR39165:SF1">
    <property type="entry name" value="DUF456 DOMAIN-CONTAINING PROTEIN"/>
    <property type="match status" value="1"/>
</dbReference>
<dbReference type="PANTHER" id="PTHR39165">
    <property type="entry name" value="IG HYPOTHETICAL 17883"/>
    <property type="match status" value="1"/>
</dbReference>